<evidence type="ECO:0000313" key="1">
    <source>
        <dbReference type="EMBL" id="WPJ95399.1"/>
    </source>
</evidence>
<evidence type="ECO:0008006" key="3">
    <source>
        <dbReference type="Google" id="ProtNLM"/>
    </source>
</evidence>
<keyword evidence="2" id="KW-1185">Reference proteome</keyword>
<gene>
    <name evidence="1" type="ORF">SH580_18425</name>
</gene>
<accession>A0ABZ0RGU6</accession>
<sequence>MIPDYWKEFLEANDLIEKDFELSESEDLSGVGADFSLMSFEDIIDEAENYYPGIKVKEDGFIPVGSCQIGTGDPYFINKKEGKNGALYRIYHDSVTDEGYDHESAIDKVLDHYETLLNQRSNQSGDGQ</sequence>
<evidence type="ECO:0000313" key="2">
    <source>
        <dbReference type="Proteomes" id="UP001324993"/>
    </source>
</evidence>
<dbReference type="InterPro" id="IPR037883">
    <property type="entry name" value="Knr4/Smi1-like_sf"/>
</dbReference>
<dbReference type="Proteomes" id="UP001324993">
    <property type="component" value="Chromosome"/>
</dbReference>
<organism evidence="1 2">
    <name type="scientific">Coraliomargarita algicola</name>
    <dbReference type="NCBI Taxonomy" id="3092156"/>
    <lineage>
        <taxon>Bacteria</taxon>
        <taxon>Pseudomonadati</taxon>
        <taxon>Verrucomicrobiota</taxon>
        <taxon>Opitutia</taxon>
        <taxon>Puniceicoccales</taxon>
        <taxon>Coraliomargaritaceae</taxon>
        <taxon>Coraliomargarita</taxon>
    </lineage>
</organism>
<dbReference type="SUPFAM" id="SSF160631">
    <property type="entry name" value="SMI1/KNR4-like"/>
    <property type="match status" value="1"/>
</dbReference>
<reference evidence="1 2" key="1">
    <citation type="submission" date="2023-11" db="EMBL/GenBank/DDBJ databases">
        <title>Coraliomargarita sp. nov., isolated from marine algae.</title>
        <authorList>
            <person name="Lee J.K."/>
            <person name="Baek J.H."/>
            <person name="Kim J.M."/>
            <person name="Choi D.G."/>
            <person name="Jeon C.O."/>
        </authorList>
    </citation>
    <scope>NUCLEOTIDE SEQUENCE [LARGE SCALE GENOMIC DNA]</scope>
    <source>
        <strain evidence="1 2">J2-16</strain>
    </source>
</reference>
<dbReference type="RefSeq" id="WP_319832288.1">
    <property type="nucleotide sequence ID" value="NZ_CP138858.1"/>
</dbReference>
<protein>
    <recommendedName>
        <fullName evidence="3">Knr4/Smi1-like domain-containing protein</fullName>
    </recommendedName>
</protein>
<dbReference type="EMBL" id="CP138858">
    <property type="protein sequence ID" value="WPJ95399.1"/>
    <property type="molecule type" value="Genomic_DNA"/>
</dbReference>
<name>A0ABZ0RGU6_9BACT</name>
<proteinExistence type="predicted"/>